<protein>
    <submittedName>
        <fullName evidence="2">Uncharacterized protein</fullName>
    </submittedName>
</protein>
<dbReference type="HOGENOM" id="CLU_498840_0_0_1"/>
<feature type="region of interest" description="Disordered" evidence="1">
    <location>
        <begin position="416"/>
        <end position="464"/>
    </location>
</feature>
<sequence length="546" mass="59706">MPGLAPWYFLLPFLAKWMRQKFQHSRKLTQAVWKEVSVSRMGGSDDAESDGDMLPSVAGNLGRGRMFYGWEAFQPKYHRDKIEHRCSIRTMPETLVRYDLQDVTAIALRIAEDDIMWCGAYGKALAPVLKRVKMREKRVDLRCNAFGREPTWSTGDEKWWKGERMLWHLELESSQKPNNMGRSNTATAQCRHMDVDDFHEGDVDNELRFEDSAKLARTVQISFKGCACDVGTRAFFFALCRCPGVCSSELAGNKLDDSIGNKRSAEVGKSKLFGDVDKSDRPWSPQQGGDPRNLIGWTLKVEGVARGGLLEPADCPEAEARHGQTGSGLSKWFIEVGIEVGGRSGLIDQSADCPEAEARHGQTGMGLSRWLIRSADCPEAEARHGQTGSGCNIGVARHGQTGSGLSSWFIGVDGSLDQPADCPEAEARHGQTGSAEARHGQTGRDQSADCPEAEGPATVVDGSGLIDQSADCPEAEARHGQTGRGLSGLPIVLKPKGPPRSDWKWLIGVVDRSGLSSGLTAHTPDMGGSSRWMVEWIVDYMVDLSG</sequence>
<accession>B6HLD2</accession>
<proteinExistence type="predicted"/>
<dbReference type="OrthoDB" id="10596677at2759"/>
<dbReference type="AlphaFoldDB" id="B6HLD2"/>
<evidence type="ECO:0000313" key="2">
    <source>
        <dbReference type="EMBL" id="CAP96553.1"/>
    </source>
</evidence>
<name>B6HLD2_PENRW</name>
<evidence type="ECO:0000313" key="3">
    <source>
        <dbReference type="Proteomes" id="UP000000724"/>
    </source>
</evidence>
<dbReference type="Proteomes" id="UP000000724">
    <property type="component" value="Contig Pc00c21"/>
</dbReference>
<evidence type="ECO:0000256" key="1">
    <source>
        <dbReference type="SAM" id="MobiDB-lite"/>
    </source>
</evidence>
<dbReference type="EMBL" id="AM920436">
    <property type="protein sequence ID" value="CAP96553.1"/>
    <property type="molecule type" value="Genomic_DNA"/>
</dbReference>
<gene>
    <name evidence="2" type="ORF">Pc21g16560</name>
    <name evidence="2" type="ORF">PCH_Pc21g16560</name>
</gene>
<keyword evidence="3" id="KW-1185">Reference proteome</keyword>
<reference evidence="2 3" key="1">
    <citation type="journal article" date="2008" name="Nat. Biotechnol.">
        <title>Genome sequencing and analysis of the filamentous fungus Penicillium chrysogenum.</title>
        <authorList>
            <person name="van den Berg M.A."/>
            <person name="Albang R."/>
            <person name="Albermann K."/>
            <person name="Badger J.H."/>
            <person name="Daran J.-M."/>
            <person name="Driessen A.J.M."/>
            <person name="Garcia-Estrada C."/>
            <person name="Fedorova N.D."/>
            <person name="Harris D.M."/>
            <person name="Heijne W.H.M."/>
            <person name="Joardar V.S."/>
            <person name="Kiel J.A.K.W."/>
            <person name="Kovalchuk A."/>
            <person name="Martin J.F."/>
            <person name="Nierman W.C."/>
            <person name="Nijland J.G."/>
            <person name="Pronk J.T."/>
            <person name="Roubos J.A."/>
            <person name="van der Klei I.J."/>
            <person name="van Peij N.N.M.E."/>
            <person name="Veenhuis M."/>
            <person name="von Doehren H."/>
            <person name="Wagner C."/>
            <person name="Wortman J.R."/>
            <person name="Bovenberg R.A.L."/>
        </authorList>
    </citation>
    <scope>NUCLEOTIDE SEQUENCE [LARGE SCALE GENOMIC DNA]</scope>
    <source>
        <strain evidence="3">ATCC 28089 / DSM 1075 / NRRL 1951 / Wisconsin 54-1255</strain>
    </source>
</reference>
<organism evidence="2 3">
    <name type="scientific">Penicillium rubens (strain ATCC 28089 / DSM 1075 / NRRL 1951 / Wisconsin 54-1255)</name>
    <name type="common">Penicillium chrysogenum</name>
    <dbReference type="NCBI Taxonomy" id="500485"/>
    <lineage>
        <taxon>Eukaryota</taxon>
        <taxon>Fungi</taxon>
        <taxon>Dikarya</taxon>
        <taxon>Ascomycota</taxon>
        <taxon>Pezizomycotina</taxon>
        <taxon>Eurotiomycetes</taxon>
        <taxon>Eurotiomycetidae</taxon>
        <taxon>Eurotiales</taxon>
        <taxon>Aspergillaceae</taxon>
        <taxon>Penicillium</taxon>
        <taxon>Penicillium chrysogenum species complex</taxon>
    </lineage>
</organism>
<dbReference type="VEuPathDB" id="FungiDB:PCH_Pc21g16560"/>